<evidence type="ECO:0000256" key="1">
    <source>
        <dbReference type="SAM" id="MobiDB-lite"/>
    </source>
</evidence>
<dbReference type="AlphaFoldDB" id="V9IHU5"/>
<protein>
    <submittedName>
        <fullName evidence="2">Uncharacterized protein</fullName>
    </submittedName>
</protein>
<accession>V9IHU5</accession>
<gene>
    <name evidence="2" type="ORF">ACCB05949</name>
</gene>
<proteinExistence type="evidence at transcript level"/>
<feature type="region of interest" description="Disordered" evidence="1">
    <location>
        <begin position="1"/>
        <end position="31"/>
    </location>
</feature>
<evidence type="ECO:0000313" key="2">
    <source>
        <dbReference type="EMBL" id="AEY59904.1"/>
    </source>
</evidence>
<name>V9IHU5_APICE</name>
<reference evidence="2" key="1">
    <citation type="submission" date="2011-11" db="EMBL/GenBank/DDBJ databases">
        <title>Decoding the brain transcriptome of the Eastern honeybee (Apis cerana) based on pyrosequencing.</title>
        <authorList>
            <person name="Sun L."/>
            <person name="Zheng H."/>
            <person name="Wang Y."/>
            <person name="Xie X."/>
            <person name="Zhu Y."/>
            <person name="Gu W."/>
            <person name="Wang S."/>
        </authorList>
    </citation>
    <scope>NUCLEOTIDE SEQUENCE</scope>
    <source>
        <tissue evidence="2">Brain</tissue>
    </source>
</reference>
<dbReference type="EMBL" id="JR044729">
    <property type="protein sequence ID" value="AEY59904.1"/>
    <property type="molecule type" value="mRNA"/>
</dbReference>
<organism evidence="2">
    <name type="scientific">Apis cerana</name>
    <name type="common">Indian honeybee</name>
    <dbReference type="NCBI Taxonomy" id="7461"/>
    <lineage>
        <taxon>Eukaryota</taxon>
        <taxon>Metazoa</taxon>
        <taxon>Ecdysozoa</taxon>
        <taxon>Arthropoda</taxon>
        <taxon>Hexapoda</taxon>
        <taxon>Insecta</taxon>
        <taxon>Pterygota</taxon>
        <taxon>Neoptera</taxon>
        <taxon>Endopterygota</taxon>
        <taxon>Hymenoptera</taxon>
        <taxon>Apocrita</taxon>
        <taxon>Aculeata</taxon>
        <taxon>Apoidea</taxon>
        <taxon>Anthophila</taxon>
        <taxon>Apidae</taxon>
        <taxon>Apis</taxon>
    </lineage>
</organism>
<sequence length="95" mass="10665">MEHLDENRTSGSANIEAAAGSAENEDDNETYSQCTRYDIDWTAENISVVTTASFVPNSSWPVVPCDHGWEYEMSEVKSSIVIDVRSFSLFLLYSF</sequence>